<keyword evidence="3" id="KW-1185">Reference proteome</keyword>
<name>A0AAE0FXB3_9CHLO</name>
<accession>A0AAE0FXB3</accession>
<comment type="caution">
    <text evidence="2">The sequence shown here is derived from an EMBL/GenBank/DDBJ whole genome shotgun (WGS) entry which is preliminary data.</text>
</comment>
<organism evidence="2 3">
    <name type="scientific">Cymbomonas tetramitiformis</name>
    <dbReference type="NCBI Taxonomy" id="36881"/>
    <lineage>
        <taxon>Eukaryota</taxon>
        <taxon>Viridiplantae</taxon>
        <taxon>Chlorophyta</taxon>
        <taxon>Pyramimonadophyceae</taxon>
        <taxon>Pyramimonadales</taxon>
        <taxon>Pyramimonadaceae</taxon>
        <taxon>Cymbomonas</taxon>
    </lineage>
</organism>
<evidence type="ECO:0000313" key="2">
    <source>
        <dbReference type="EMBL" id="KAK3267477.1"/>
    </source>
</evidence>
<sequence length="252" mass="27726">MQGGQGGVLQSKRDTTVHGPEGHTCPEWERLTNSDDAYAFGTEGLFKGPSKWPVEGLHFPCPVAWPDMCRGQARLNGLGVMRRVLRSGRGLDGPGYSSTDSSGLKKDGHSGQEYLRGGVWEIETFLEQLASHGLLATALDDLWYVTHMMGSGHIGWTLSRHGAMSHGVTSWQCELPDLIWKVPSSEADRTSCIPWSTSTKHTACRELSVVPEQHYKPPSLDKQAWNLVQWHGLFHHGRVLACGHGGSSSLRF</sequence>
<evidence type="ECO:0000256" key="1">
    <source>
        <dbReference type="SAM" id="MobiDB-lite"/>
    </source>
</evidence>
<reference evidence="2 3" key="1">
    <citation type="journal article" date="2015" name="Genome Biol. Evol.">
        <title>Comparative Genomics of a Bacterivorous Green Alga Reveals Evolutionary Causalities and Consequences of Phago-Mixotrophic Mode of Nutrition.</title>
        <authorList>
            <person name="Burns J.A."/>
            <person name="Paasch A."/>
            <person name="Narechania A."/>
            <person name="Kim E."/>
        </authorList>
    </citation>
    <scope>NUCLEOTIDE SEQUENCE [LARGE SCALE GENOMIC DNA]</scope>
    <source>
        <strain evidence="2 3">PLY_AMNH</strain>
    </source>
</reference>
<dbReference type="Proteomes" id="UP001190700">
    <property type="component" value="Unassembled WGS sequence"/>
</dbReference>
<feature type="compositionally biased region" description="Basic and acidic residues" evidence="1">
    <location>
        <begin position="11"/>
        <end position="28"/>
    </location>
</feature>
<dbReference type="EMBL" id="LGRX02012387">
    <property type="protein sequence ID" value="KAK3267477.1"/>
    <property type="molecule type" value="Genomic_DNA"/>
</dbReference>
<proteinExistence type="predicted"/>
<protein>
    <submittedName>
        <fullName evidence="2">Uncharacterized protein</fullName>
    </submittedName>
</protein>
<gene>
    <name evidence="2" type="ORF">CYMTET_23965</name>
</gene>
<dbReference type="AlphaFoldDB" id="A0AAE0FXB3"/>
<feature type="region of interest" description="Disordered" evidence="1">
    <location>
        <begin position="1"/>
        <end position="28"/>
    </location>
</feature>
<evidence type="ECO:0000313" key="3">
    <source>
        <dbReference type="Proteomes" id="UP001190700"/>
    </source>
</evidence>